<gene>
    <name evidence="2" type="ORF">BDP55DRAFT_661993</name>
</gene>
<dbReference type="AlphaFoldDB" id="A0AAJ0EUH7"/>
<protein>
    <recommendedName>
        <fullName evidence="4">Secreted protein</fullName>
    </recommendedName>
</protein>
<dbReference type="GeneID" id="85459296"/>
<dbReference type="Proteomes" id="UP001224890">
    <property type="component" value="Unassembled WGS sequence"/>
</dbReference>
<keyword evidence="1" id="KW-0732">Signal</keyword>
<proteinExistence type="predicted"/>
<sequence>MLLLALLPLFAITHAPNLGPRQLLDALGRPPTTAHHPSRSASTPALLSTAATTIFLPAIQNYLQHYLAVMCHR</sequence>
<evidence type="ECO:0000313" key="3">
    <source>
        <dbReference type="Proteomes" id="UP001224890"/>
    </source>
</evidence>
<organism evidence="2 3">
    <name type="scientific">Colletotrichum godetiae</name>
    <dbReference type="NCBI Taxonomy" id="1209918"/>
    <lineage>
        <taxon>Eukaryota</taxon>
        <taxon>Fungi</taxon>
        <taxon>Dikarya</taxon>
        <taxon>Ascomycota</taxon>
        <taxon>Pezizomycotina</taxon>
        <taxon>Sordariomycetes</taxon>
        <taxon>Hypocreomycetidae</taxon>
        <taxon>Glomerellales</taxon>
        <taxon>Glomerellaceae</taxon>
        <taxon>Colletotrichum</taxon>
        <taxon>Colletotrichum acutatum species complex</taxon>
    </lineage>
</organism>
<name>A0AAJ0EUH7_9PEZI</name>
<evidence type="ECO:0000256" key="1">
    <source>
        <dbReference type="SAM" id="SignalP"/>
    </source>
</evidence>
<comment type="caution">
    <text evidence="2">The sequence shown here is derived from an EMBL/GenBank/DDBJ whole genome shotgun (WGS) entry which is preliminary data.</text>
</comment>
<accession>A0AAJ0EUH7</accession>
<feature type="signal peptide" evidence="1">
    <location>
        <begin position="1"/>
        <end position="15"/>
    </location>
</feature>
<dbReference type="EMBL" id="JAHMHR010000018">
    <property type="protein sequence ID" value="KAK1676207.1"/>
    <property type="molecule type" value="Genomic_DNA"/>
</dbReference>
<feature type="chain" id="PRO_5042533892" description="Secreted protein" evidence="1">
    <location>
        <begin position="16"/>
        <end position="73"/>
    </location>
</feature>
<dbReference type="RefSeq" id="XP_060430210.1">
    <property type="nucleotide sequence ID" value="XM_060574770.1"/>
</dbReference>
<evidence type="ECO:0008006" key="4">
    <source>
        <dbReference type="Google" id="ProtNLM"/>
    </source>
</evidence>
<evidence type="ECO:0000313" key="2">
    <source>
        <dbReference type="EMBL" id="KAK1676207.1"/>
    </source>
</evidence>
<reference evidence="2" key="1">
    <citation type="submission" date="2021-06" db="EMBL/GenBank/DDBJ databases">
        <title>Comparative genomics, transcriptomics and evolutionary studies reveal genomic signatures of adaptation to plant cell wall in hemibiotrophic fungi.</title>
        <authorList>
            <consortium name="DOE Joint Genome Institute"/>
            <person name="Baroncelli R."/>
            <person name="Diaz J.F."/>
            <person name="Benocci T."/>
            <person name="Peng M."/>
            <person name="Battaglia E."/>
            <person name="Haridas S."/>
            <person name="Andreopoulos W."/>
            <person name="Labutti K."/>
            <person name="Pangilinan J."/>
            <person name="Floch G.L."/>
            <person name="Makela M.R."/>
            <person name="Henrissat B."/>
            <person name="Grigoriev I.V."/>
            <person name="Crouch J.A."/>
            <person name="De Vries R.P."/>
            <person name="Sukno S.A."/>
            <person name="Thon M.R."/>
        </authorList>
    </citation>
    <scope>NUCLEOTIDE SEQUENCE</scope>
    <source>
        <strain evidence="2">CBS 193.32</strain>
    </source>
</reference>
<keyword evidence="3" id="KW-1185">Reference proteome</keyword>